<name>A0AA40F2P8_9PEZI</name>
<dbReference type="Proteomes" id="UP001172155">
    <property type="component" value="Unassembled WGS sequence"/>
</dbReference>
<accession>A0AA40F2P8</accession>
<protein>
    <submittedName>
        <fullName evidence="2">Uncharacterized protein</fullName>
    </submittedName>
</protein>
<evidence type="ECO:0000256" key="1">
    <source>
        <dbReference type="SAM" id="MobiDB-lite"/>
    </source>
</evidence>
<gene>
    <name evidence="2" type="ORF">B0T18DRAFT_389330</name>
</gene>
<feature type="region of interest" description="Disordered" evidence="1">
    <location>
        <begin position="165"/>
        <end position="191"/>
    </location>
</feature>
<keyword evidence="3" id="KW-1185">Reference proteome</keyword>
<sequence length="310" mass="33810">MGCFPSCPALEEGMFRHHAAARRLTVLEFLPPRPASSMNFPATVDGRSTSDSALRERILINEESMARIKAATVRLHNALYLVPNISSAFTGVDKQPPLAPPMLISSSTDTRSSTDNANASCVDTQPSTRNVRVVYSSLKSTYPGIGMPYGEWTTKSIDTLLPSIHGSDSASSSGSTTTLVPPPKETHTIPQSTSYCNISRPLPMPPRARVRGARLTPSYSSPAIYTQDGILIFTKDGPVEIPRPPFRPFSLGRCLTLEERVARLERMREDALAVVEARALEGIDTMPVTPLDEIEEENDVEQDQSNVEAV</sequence>
<organism evidence="2 3">
    <name type="scientific">Schizothecium vesticola</name>
    <dbReference type="NCBI Taxonomy" id="314040"/>
    <lineage>
        <taxon>Eukaryota</taxon>
        <taxon>Fungi</taxon>
        <taxon>Dikarya</taxon>
        <taxon>Ascomycota</taxon>
        <taxon>Pezizomycotina</taxon>
        <taxon>Sordariomycetes</taxon>
        <taxon>Sordariomycetidae</taxon>
        <taxon>Sordariales</taxon>
        <taxon>Schizotheciaceae</taxon>
        <taxon>Schizothecium</taxon>
    </lineage>
</organism>
<comment type="caution">
    <text evidence="2">The sequence shown here is derived from an EMBL/GenBank/DDBJ whole genome shotgun (WGS) entry which is preliminary data.</text>
</comment>
<dbReference type="AlphaFoldDB" id="A0AA40F2P8"/>
<feature type="compositionally biased region" description="Low complexity" evidence="1">
    <location>
        <begin position="166"/>
        <end position="178"/>
    </location>
</feature>
<dbReference type="EMBL" id="JAUKUD010000003">
    <property type="protein sequence ID" value="KAK0749797.1"/>
    <property type="molecule type" value="Genomic_DNA"/>
</dbReference>
<feature type="region of interest" description="Disordered" evidence="1">
    <location>
        <begin position="290"/>
        <end position="310"/>
    </location>
</feature>
<evidence type="ECO:0000313" key="3">
    <source>
        <dbReference type="Proteomes" id="UP001172155"/>
    </source>
</evidence>
<reference evidence="2" key="1">
    <citation type="submission" date="2023-06" db="EMBL/GenBank/DDBJ databases">
        <title>Genome-scale phylogeny and comparative genomics of the fungal order Sordariales.</title>
        <authorList>
            <consortium name="Lawrence Berkeley National Laboratory"/>
            <person name="Hensen N."/>
            <person name="Bonometti L."/>
            <person name="Westerberg I."/>
            <person name="Brannstrom I.O."/>
            <person name="Guillou S."/>
            <person name="Cros-Aarteil S."/>
            <person name="Calhoun S."/>
            <person name="Haridas S."/>
            <person name="Kuo A."/>
            <person name="Mondo S."/>
            <person name="Pangilinan J."/>
            <person name="Riley R."/>
            <person name="LaButti K."/>
            <person name="Andreopoulos B."/>
            <person name="Lipzen A."/>
            <person name="Chen C."/>
            <person name="Yanf M."/>
            <person name="Daum C."/>
            <person name="Ng V."/>
            <person name="Clum A."/>
            <person name="Steindorff A."/>
            <person name="Ohm R."/>
            <person name="Martin F."/>
            <person name="Silar P."/>
            <person name="Natvig D."/>
            <person name="Lalanne C."/>
            <person name="Gautier V."/>
            <person name="Ament-velasquez S.L."/>
            <person name="Kruys A."/>
            <person name="Hutchinson M.I."/>
            <person name="Powell A.J."/>
            <person name="Barry K."/>
            <person name="Miller A.N."/>
            <person name="Grigoriev I.V."/>
            <person name="Debuchy R."/>
            <person name="Gladieux P."/>
            <person name="Thoren M.H."/>
            <person name="Johannesson H."/>
        </authorList>
    </citation>
    <scope>NUCLEOTIDE SEQUENCE</scope>
    <source>
        <strain evidence="2">SMH3187-1</strain>
    </source>
</reference>
<feature type="compositionally biased region" description="Acidic residues" evidence="1">
    <location>
        <begin position="292"/>
        <end position="302"/>
    </location>
</feature>
<evidence type="ECO:0000313" key="2">
    <source>
        <dbReference type="EMBL" id="KAK0749797.1"/>
    </source>
</evidence>
<proteinExistence type="predicted"/>